<comment type="caution">
    <text evidence="3">The sequence shown here is derived from an EMBL/GenBank/DDBJ whole genome shotgun (WGS) entry which is preliminary data.</text>
</comment>
<gene>
    <name evidence="3" type="ORF">MNOR_LOCUS4165</name>
</gene>
<evidence type="ECO:0000313" key="3">
    <source>
        <dbReference type="EMBL" id="CAL4064593.1"/>
    </source>
</evidence>
<evidence type="ECO:0000256" key="1">
    <source>
        <dbReference type="SAM" id="MobiDB-lite"/>
    </source>
</evidence>
<proteinExistence type="predicted"/>
<keyword evidence="2" id="KW-0732">Signal</keyword>
<name>A0AAV2PVY4_MEGNR</name>
<feature type="signal peptide" evidence="2">
    <location>
        <begin position="1"/>
        <end position="23"/>
    </location>
</feature>
<feature type="non-terminal residue" evidence="3">
    <location>
        <position position="240"/>
    </location>
</feature>
<dbReference type="Proteomes" id="UP001497623">
    <property type="component" value="Unassembled WGS sequence"/>
</dbReference>
<organism evidence="3 4">
    <name type="scientific">Meganyctiphanes norvegica</name>
    <name type="common">Northern krill</name>
    <name type="synonym">Thysanopoda norvegica</name>
    <dbReference type="NCBI Taxonomy" id="48144"/>
    <lineage>
        <taxon>Eukaryota</taxon>
        <taxon>Metazoa</taxon>
        <taxon>Ecdysozoa</taxon>
        <taxon>Arthropoda</taxon>
        <taxon>Crustacea</taxon>
        <taxon>Multicrustacea</taxon>
        <taxon>Malacostraca</taxon>
        <taxon>Eumalacostraca</taxon>
        <taxon>Eucarida</taxon>
        <taxon>Euphausiacea</taxon>
        <taxon>Euphausiidae</taxon>
        <taxon>Meganyctiphanes</taxon>
    </lineage>
</organism>
<accession>A0AAV2PVY4</accession>
<evidence type="ECO:0000313" key="4">
    <source>
        <dbReference type="Proteomes" id="UP001497623"/>
    </source>
</evidence>
<feature type="chain" id="PRO_5043898316" evidence="2">
    <location>
        <begin position="24"/>
        <end position="240"/>
    </location>
</feature>
<dbReference type="EMBL" id="CAXKWB010001512">
    <property type="protein sequence ID" value="CAL4064593.1"/>
    <property type="molecule type" value="Genomic_DNA"/>
</dbReference>
<feature type="region of interest" description="Disordered" evidence="1">
    <location>
        <begin position="88"/>
        <end position="133"/>
    </location>
</feature>
<dbReference type="AlphaFoldDB" id="A0AAV2PVY4"/>
<feature type="compositionally biased region" description="Basic and acidic residues" evidence="1">
    <location>
        <begin position="120"/>
        <end position="133"/>
    </location>
</feature>
<keyword evidence="4" id="KW-1185">Reference proteome</keyword>
<protein>
    <submittedName>
        <fullName evidence="3">Uncharacterized protein</fullName>
    </submittedName>
</protein>
<sequence>MQSMGVLILAAVSMLAATTATTANHVQESVMERPLSETNGLNQDEQGKEPIIETSFGKRKRRQVTEVQNFNTQFDVDRFHDRSYIQPTTKLTGSPLHASLRSREKREPQLYPTDGSFGMRESRNGPDTHEKAETKIPQYHFDGWYPIGSRDPMSDDPTVEYKPPTVDQVHFSDDPMPEKPLYPILPENPPVIVMRAEKYEPEINPVYGTENVEYFHINPQTRTVQAFKQHKNGNPIQLIS</sequence>
<reference evidence="3 4" key="1">
    <citation type="submission" date="2024-05" db="EMBL/GenBank/DDBJ databases">
        <authorList>
            <person name="Wallberg A."/>
        </authorList>
    </citation>
    <scope>NUCLEOTIDE SEQUENCE [LARGE SCALE GENOMIC DNA]</scope>
</reference>
<evidence type="ECO:0000256" key="2">
    <source>
        <dbReference type="SAM" id="SignalP"/>
    </source>
</evidence>